<dbReference type="InterPro" id="IPR001138">
    <property type="entry name" value="Zn2Cys6_DnaBD"/>
</dbReference>
<dbReference type="GO" id="GO:0003677">
    <property type="term" value="F:DNA binding"/>
    <property type="evidence" value="ECO:0007669"/>
    <property type="project" value="UniProtKB-KW"/>
</dbReference>
<keyword evidence="2" id="KW-0238">DNA-binding</keyword>
<dbReference type="InterPro" id="IPR053175">
    <property type="entry name" value="DHMBA_Reg_Transcription_Factor"/>
</dbReference>
<evidence type="ECO:0000256" key="2">
    <source>
        <dbReference type="ARBA" id="ARBA00023125"/>
    </source>
</evidence>
<evidence type="ECO:0000313" key="7">
    <source>
        <dbReference type="EMBL" id="KIX08623.1"/>
    </source>
</evidence>
<keyword evidence="8" id="KW-1185">Reference proteome</keyword>
<evidence type="ECO:0000259" key="6">
    <source>
        <dbReference type="PROSITE" id="PS50048"/>
    </source>
</evidence>
<evidence type="ECO:0000256" key="1">
    <source>
        <dbReference type="ARBA" id="ARBA00023015"/>
    </source>
</evidence>
<dbReference type="GO" id="GO:0008270">
    <property type="term" value="F:zinc ion binding"/>
    <property type="evidence" value="ECO:0007669"/>
    <property type="project" value="InterPro"/>
</dbReference>
<feature type="domain" description="Zn(2)-C6 fungal-type" evidence="6">
    <location>
        <begin position="9"/>
        <end position="37"/>
    </location>
</feature>
<dbReference type="GeneID" id="25291350"/>
<dbReference type="AlphaFoldDB" id="A0A0D2HDL1"/>
<dbReference type="SUPFAM" id="SSF57701">
    <property type="entry name" value="Zn2/Cys6 DNA-binding domain"/>
    <property type="match status" value="1"/>
</dbReference>
<evidence type="ECO:0000256" key="4">
    <source>
        <dbReference type="ARBA" id="ARBA00023242"/>
    </source>
</evidence>
<dbReference type="HOGENOM" id="CLU_013866_3_1_1"/>
<keyword evidence="4" id="KW-0539">Nucleus</keyword>
<reference evidence="7 8" key="1">
    <citation type="submission" date="2015-01" db="EMBL/GenBank/DDBJ databases">
        <title>The Genome Sequence of Rhinocladiella mackenzie CBS 650.93.</title>
        <authorList>
            <consortium name="The Broad Institute Genomics Platform"/>
            <person name="Cuomo C."/>
            <person name="de Hoog S."/>
            <person name="Gorbushina A."/>
            <person name="Stielow B."/>
            <person name="Teixiera M."/>
            <person name="Abouelleil A."/>
            <person name="Chapman S.B."/>
            <person name="Priest M."/>
            <person name="Young S.K."/>
            <person name="Wortman J."/>
            <person name="Nusbaum C."/>
            <person name="Birren B."/>
        </authorList>
    </citation>
    <scope>NUCLEOTIDE SEQUENCE [LARGE SCALE GENOMIC DNA]</scope>
    <source>
        <strain evidence="7 8">CBS 650.93</strain>
    </source>
</reference>
<dbReference type="Pfam" id="PF00172">
    <property type="entry name" value="Zn_clus"/>
    <property type="match status" value="1"/>
</dbReference>
<evidence type="ECO:0000256" key="5">
    <source>
        <dbReference type="SAM" id="MobiDB-lite"/>
    </source>
</evidence>
<dbReference type="InterPro" id="IPR021858">
    <property type="entry name" value="Fun_TF"/>
</dbReference>
<evidence type="ECO:0000313" key="8">
    <source>
        <dbReference type="Proteomes" id="UP000053617"/>
    </source>
</evidence>
<dbReference type="OrthoDB" id="2991872at2759"/>
<dbReference type="Pfam" id="PF11951">
    <property type="entry name" value="Fungal_trans_2"/>
    <property type="match status" value="1"/>
</dbReference>
<dbReference type="CDD" id="cd00067">
    <property type="entry name" value="GAL4"/>
    <property type="match status" value="1"/>
</dbReference>
<accession>A0A0D2HDL1</accession>
<dbReference type="PANTHER" id="PTHR38791">
    <property type="entry name" value="ZN(II)2CYS6 TRANSCRIPTION FACTOR (EUROFUNG)-RELATED-RELATED"/>
    <property type="match status" value="1"/>
</dbReference>
<name>A0A0D2HDL1_9EURO</name>
<dbReference type="RefSeq" id="XP_013275759.1">
    <property type="nucleotide sequence ID" value="XM_013420305.1"/>
</dbReference>
<keyword evidence="1" id="KW-0805">Transcription regulation</keyword>
<dbReference type="VEuPathDB" id="FungiDB:Z518_03279"/>
<dbReference type="InterPro" id="IPR036864">
    <property type="entry name" value="Zn2-C6_fun-type_DNA-bd_sf"/>
</dbReference>
<dbReference type="Gene3D" id="4.10.240.10">
    <property type="entry name" value="Zn(2)-C6 fungal-type DNA-binding domain"/>
    <property type="match status" value="1"/>
</dbReference>
<sequence>MVYAGPSNGCLTCKKRRVKCDETRPVCRNCTRRRVPCPGFPDPPGTKFRDETDAVIRHAQRGERKTRPERDDDYAAAESFGTNLGQDESFVSLCFFFHNYVITGRGIQSSRGVFENLLPYYNPNKADSLVSLAVAAVAASMLSIWRLQGPDSAASRQYVGRAITLLRDTLTDPDGCVSDETLIAILLLQYREGIIAHSKMVQVDGSHQNGAYAVVKHRQSKGFRNDASKRLLQAVRSTMVSEAIRHRQPVNMEPAVWDDEEPMPHNPSSDLDRIGVDVANLQALFERYKKAVQTESVLEAIDVRTLAAFKRTANDVDERLEIWATAQSRQWSPIPLLPHEIPESIKRAGVYRNLCDVYPTVQIASVWHTYKSYRLILLKIILSCEQTELSLQPVKQGRDSDHSNTRAPSTAETFQELVDEMCAAVPFHLGSRTEPGFIGEFSRTDNVDFPWPPPEKDPFSNSYKSGNLGGDGNLSPMTSDERKRHAIGMGGWHILGPLSFVLGMASESLELGPLRENARKVGCLLRQDQIPWLAGQLRRALMLHRMKREGPENPGNMERGKYPPEKDASLARDVTGVKKALRYAIGV</sequence>
<dbReference type="GO" id="GO:0000981">
    <property type="term" value="F:DNA-binding transcription factor activity, RNA polymerase II-specific"/>
    <property type="evidence" value="ECO:0007669"/>
    <property type="project" value="InterPro"/>
</dbReference>
<dbReference type="STRING" id="1442369.A0A0D2HDL1"/>
<proteinExistence type="predicted"/>
<dbReference type="PROSITE" id="PS00463">
    <property type="entry name" value="ZN2_CY6_FUNGAL_1"/>
    <property type="match status" value="1"/>
</dbReference>
<evidence type="ECO:0000256" key="3">
    <source>
        <dbReference type="ARBA" id="ARBA00023163"/>
    </source>
</evidence>
<feature type="region of interest" description="Disordered" evidence="5">
    <location>
        <begin position="392"/>
        <end position="411"/>
    </location>
</feature>
<gene>
    <name evidence="7" type="ORF">Z518_03279</name>
</gene>
<protein>
    <recommendedName>
        <fullName evidence="6">Zn(2)-C6 fungal-type domain-containing protein</fullName>
    </recommendedName>
</protein>
<dbReference type="EMBL" id="KN847476">
    <property type="protein sequence ID" value="KIX08623.1"/>
    <property type="molecule type" value="Genomic_DNA"/>
</dbReference>
<dbReference type="PROSITE" id="PS50048">
    <property type="entry name" value="ZN2_CY6_FUNGAL_2"/>
    <property type="match status" value="1"/>
</dbReference>
<dbReference type="SMART" id="SM00066">
    <property type="entry name" value="GAL4"/>
    <property type="match status" value="1"/>
</dbReference>
<organism evidence="7 8">
    <name type="scientific">Rhinocladiella mackenziei CBS 650.93</name>
    <dbReference type="NCBI Taxonomy" id="1442369"/>
    <lineage>
        <taxon>Eukaryota</taxon>
        <taxon>Fungi</taxon>
        <taxon>Dikarya</taxon>
        <taxon>Ascomycota</taxon>
        <taxon>Pezizomycotina</taxon>
        <taxon>Eurotiomycetes</taxon>
        <taxon>Chaetothyriomycetidae</taxon>
        <taxon>Chaetothyriales</taxon>
        <taxon>Herpotrichiellaceae</taxon>
        <taxon>Rhinocladiella</taxon>
    </lineage>
</organism>
<dbReference type="Proteomes" id="UP000053617">
    <property type="component" value="Unassembled WGS sequence"/>
</dbReference>
<keyword evidence="3" id="KW-0804">Transcription</keyword>